<evidence type="ECO:0000256" key="8">
    <source>
        <dbReference type="ARBA" id="ARBA00023012"/>
    </source>
</evidence>
<dbReference type="RefSeq" id="WP_021798546.1">
    <property type="nucleotide sequence ID" value="NZ_ACVN02000280.1"/>
</dbReference>
<evidence type="ECO:0000256" key="9">
    <source>
        <dbReference type="SAM" id="Phobius"/>
    </source>
</evidence>
<feature type="domain" description="Signal transduction histidine kinase subgroup 3 dimerisation and phosphoacceptor" evidence="11">
    <location>
        <begin position="201"/>
        <end position="265"/>
    </location>
</feature>
<comment type="caution">
    <text evidence="13">The sequence shown here is derived from an EMBL/GenBank/DDBJ whole genome shotgun (WGS) entry which is preliminary data.</text>
</comment>
<dbReference type="Gene3D" id="1.20.5.1930">
    <property type="match status" value="1"/>
</dbReference>
<evidence type="ECO:0000259" key="12">
    <source>
        <dbReference type="Pfam" id="PF23539"/>
    </source>
</evidence>
<keyword evidence="14" id="KW-1185">Reference proteome</keyword>
<keyword evidence="8" id="KW-0902">Two-component regulatory system</keyword>
<accession>U2PLI1</accession>
<proteinExistence type="predicted"/>
<feature type="domain" description="DUF7134" evidence="12">
    <location>
        <begin position="11"/>
        <end position="166"/>
    </location>
</feature>
<dbReference type="Pfam" id="PF23539">
    <property type="entry name" value="DUF7134"/>
    <property type="match status" value="1"/>
</dbReference>
<evidence type="ECO:0000256" key="7">
    <source>
        <dbReference type="ARBA" id="ARBA00022840"/>
    </source>
</evidence>
<evidence type="ECO:0000313" key="13">
    <source>
        <dbReference type="EMBL" id="ERK51395.1"/>
    </source>
</evidence>
<evidence type="ECO:0000256" key="5">
    <source>
        <dbReference type="ARBA" id="ARBA00022741"/>
    </source>
</evidence>
<dbReference type="Gene3D" id="3.30.565.10">
    <property type="entry name" value="Histidine kinase-like ATPase, C-terminal domain"/>
    <property type="match status" value="1"/>
</dbReference>
<dbReference type="PANTHER" id="PTHR24421:SF10">
    <property type="entry name" value="NITRATE_NITRITE SENSOR PROTEIN NARQ"/>
    <property type="match status" value="1"/>
</dbReference>
<dbReference type="EC" id="2.7.13.3" evidence="2"/>
<dbReference type="PANTHER" id="PTHR24421">
    <property type="entry name" value="NITRATE/NITRITE SENSOR PROTEIN NARX-RELATED"/>
    <property type="match status" value="1"/>
</dbReference>
<dbReference type="InterPro" id="IPR050482">
    <property type="entry name" value="Sensor_HK_TwoCompSys"/>
</dbReference>
<name>U2PLI1_9ACTN</name>
<dbReference type="GO" id="GO:0016020">
    <property type="term" value="C:membrane"/>
    <property type="evidence" value="ECO:0007669"/>
    <property type="project" value="InterPro"/>
</dbReference>
<feature type="non-terminal residue" evidence="13">
    <location>
        <position position="405"/>
    </location>
</feature>
<dbReference type="InterPro" id="IPR055558">
    <property type="entry name" value="DUF7134"/>
</dbReference>
<evidence type="ECO:0000259" key="11">
    <source>
        <dbReference type="Pfam" id="PF07730"/>
    </source>
</evidence>
<protein>
    <recommendedName>
        <fullName evidence="2">histidine kinase</fullName>
        <ecNumber evidence="2">2.7.13.3</ecNumber>
    </recommendedName>
</protein>
<organism evidence="13 14">
    <name type="scientific">Propionibacterium acidifaciens F0233</name>
    <dbReference type="NCBI Taxonomy" id="553198"/>
    <lineage>
        <taxon>Bacteria</taxon>
        <taxon>Bacillati</taxon>
        <taxon>Actinomycetota</taxon>
        <taxon>Actinomycetes</taxon>
        <taxon>Propionibacteriales</taxon>
        <taxon>Propionibacteriaceae</taxon>
        <taxon>Propionibacterium</taxon>
    </lineage>
</organism>
<dbReference type="Pfam" id="PF07730">
    <property type="entry name" value="HisKA_3"/>
    <property type="match status" value="1"/>
</dbReference>
<dbReference type="EMBL" id="ACVN02000280">
    <property type="protein sequence ID" value="ERK51395.1"/>
    <property type="molecule type" value="Genomic_DNA"/>
</dbReference>
<dbReference type="GO" id="GO:0005524">
    <property type="term" value="F:ATP binding"/>
    <property type="evidence" value="ECO:0007669"/>
    <property type="project" value="UniProtKB-KW"/>
</dbReference>
<feature type="transmembrane region" description="Helical" evidence="9">
    <location>
        <begin position="139"/>
        <end position="160"/>
    </location>
</feature>
<dbReference type="InterPro" id="IPR011712">
    <property type="entry name" value="Sig_transdc_His_kin_sub3_dim/P"/>
</dbReference>
<dbReference type="Pfam" id="PF02518">
    <property type="entry name" value="HATPase_c"/>
    <property type="match status" value="1"/>
</dbReference>
<evidence type="ECO:0000256" key="3">
    <source>
        <dbReference type="ARBA" id="ARBA00022553"/>
    </source>
</evidence>
<dbReference type="InterPro" id="IPR036890">
    <property type="entry name" value="HATPase_C_sf"/>
</dbReference>
<evidence type="ECO:0000256" key="4">
    <source>
        <dbReference type="ARBA" id="ARBA00022679"/>
    </source>
</evidence>
<dbReference type="GO" id="GO:0000155">
    <property type="term" value="F:phosphorelay sensor kinase activity"/>
    <property type="evidence" value="ECO:0007669"/>
    <property type="project" value="InterPro"/>
</dbReference>
<dbReference type="GO" id="GO:0046983">
    <property type="term" value="F:protein dimerization activity"/>
    <property type="evidence" value="ECO:0007669"/>
    <property type="project" value="InterPro"/>
</dbReference>
<gene>
    <name evidence="13" type="ORF">HMPREF0682_0059</name>
</gene>
<dbReference type="Proteomes" id="UP000017052">
    <property type="component" value="Unassembled WGS sequence"/>
</dbReference>
<evidence type="ECO:0000256" key="2">
    <source>
        <dbReference type="ARBA" id="ARBA00012438"/>
    </source>
</evidence>
<keyword evidence="7" id="KW-0067">ATP-binding</keyword>
<keyword evidence="9" id="KW-0812">Transmembrane</keyword>
<keyword evidence="9" id="KW-0472">Membrane</keyword>
<evidence type="ECO:0000259" key="10">
    <source>
        <dbReference type="Pfam" id="PF02518"/>
    </source>
</evidence>
<feature type="transmembrane region" description="Helical" evidence="9">
    <location>
        <begin position="110"/>
        <end position="127"/>
    </location>
</feature>
<keyword evidence="6 13" id="KW-0418">Kinase</keyword>
<dbReference type="InterPro" id="IPR003594">
    <property type="entry name" value="HATPase_dom"/>
</dbReference>
<evidence type="ECO:0000256" key="1">
    <source>
        <dbReference type="ARBA" id="ARBA00000085"/>
    </source>
</evidence>
<evidence type="ECO:0000313" key="14">
    <source>
        <dbReference type="Proteomes" id="UP000017052"/>
    </source>
</evidence>
<comment type="catalytic activity">
    <reaction evidence="1">
        <text>ATP + protein L-histidine = ADP + protein N-phospho-L-histidine.</text>
        <dbReference type="EC" id="2.7.13.3"/>
    </reaction>
</comment>
<dbReference type="CDD" id="cd16917">
    <property type="entry name" value="HATPase_UhpB-NarQ-NarX-like"/>
    <property type="match status" value="1"/>
</dbReference>
<dbReference type="SUPFAM" id="SSF55874">
    <property type="entry name" value="ATPase domain of HSP90 chaperone/DNA topoisomerase II/histidine kinase"/>
    <property type="match status" value="1"/>
</dbReference>
<keyword evidence="3" id="KW-0597">Phosphoprotein</keyword>
<feature type="domain" description="Histidine kinase/HSP90-like ATPase" evidence="10">
    <location>
        <begin position="308"/>
        <end position="378"/>
    </location>
</feature>
<keyword evidence="5" id="KW-0547">Nucleotide-binding</keyword>
<dbReference type="AlphaFoldDB" id="U2PLI1"/>
<sequence length="405" mass="43444">MSLVPPLRRSARRELIADGALAACLTALTCFWGDVTVPQRDSYLTTLLTGLPLTTPIVLRRRRPLLMLAIATVGGLVQCVAVEAPTPSLIAVPIITYSVARWVDGHGSRLAVLAGFIGAVVGPYRWSHTREPWIPGPDPSSVFTLLFLICTAMVLVPYLIGRRVRESDRVELERELAAEAQYEAELTAQAERARTTEARVRNEIARELHDVVAHSLSVITVQAQGGKALAAKNPDAAVHVLGTIADMSRDALVEMRRIVGVLREGPAEYRPQPGLDDIPTMVERAGERVHLEVVGSPPQVPPTLGLAAYRICQEAMTNFLKHAGPKAHCWMRLDYGAERIVIDVVDDGAGAAVLDDGAGNGLRGMAERATAMGGTADAGPRPVVHDVDDDALGPVVEAHPAVGLR</sequence>
<reference evidence="13" key="1">
    <citation type="submission" date="2013-08" db="EMBL/GenBank/DDBJ databases">
        <authorList>
            <person name="Durkin A.S."/>
            <person name="Haft D.R."/>
            <person name="McCorrison J."/>
            <person name="Torralba M."/>
            <person name="Gillis M."/>
            <person name="Haft D.H."/>
            <person name="Methe B."/>
            <person name="Sutton G."/>
            <person name="Nelson K.E."/>
        </authorList>
    </citation>
    <scope>NUCLEOTIDE SEQUENCE [LARGE SCALE GENOMIC DNA]</scope>
    <source>
        <strain evidence="13">F0233</strain>
    </source>
</reference>
<keyword evidence="4" id="KW-0808">Transferase</keyword>
<evidence type="ECO:0000256" key="6">
    <source>
        <dbReference type="ARBA" id="ARBA00022777"/>
    </source>
</evidence>
<keyword evidence="9" id="KW-1133">Transmembrane helix</keyword>